<evidence type="ECO:0000256" key="2">
    <source>
        <dbReference type="ARBA" id="ARBA00022723"/>
    </source>
</evidence>
<dbReference type="PANTHER" id="PTHR43742:SF6">
    <property type="entry name" value="OXIDOREDUCTASE YYAE-RELATED"/>
    <property type="match status" value="1"/>
</dbReference>
<dbReference type="SUPFAM" id="SSF50692">
    <property type="entry name" value="ADC-like"/>
    <property type="match status" value="1"/>
</dbReference>
<keyword evidence="5" id="KW-0408">Iron</keyword>
<evidence type="ECO:0000256" key="5">
    <source>
        <dbReference type="ARBA" id="ARBA00023004"/>
    </source>
</evidence>
<name>A0A3N0B9R8_9ACTN</name>
<dbReference type="GO" id="GO:0016491">
    <property type="term" value="F:oxidoreductase activity"/>
    <property type="evidence" value="ECO:0007669"/>
    <property type="project" value="UniProtKB-KW"/>
</dbReference>
<dbReference type="Pfam" id="PF01568">
    <property type="entry name" value="Molydop_binding"/>
    <property type="match status" value="1"/>
</dbReference>
<comment type="caution">
    <text evidence="8">The sequence shown here is derived from an EMBL/GenBank/DDBJ whole genome shotgun (WGS) entry which is preliminary data.</text>
</comment>
<dbReference type="PROSITE" id="PS51669">
    <property type="entry name" value="4FE4S_MOW_BIS_MGD"/>
    <property type="match status" value="1"/>
</dbReference>
<feature type="domain" description="4Fe-4S Mo/W bis-MGD-type" evidence="7">
    <location>
        <begin position="58"/>
        <end position="115"/>
    </location>
</feature>
<dbReference type="InterPro" id="IPR019546">
    <property type="entry name" value="TAT_signal_bac_arc"/>
</dbReference>
<dbReference type="Pfam" id="PF00384">
    <property type="entry name" value="Molybdopterin"/>
    <property type="match status" value="1"/>
</dbReference>
<protein>
    <submittedName>
        <fullName evidence="8">Dehydrogenase</fullName>
    </submittedName>
</protein>
<dbReference type="Pfam" id="PF04879">
    <property type="entry name" value="Molybdop_Fe4S4"/>
    <property type="match status" value="1"/>
</dbReference>
<dbReference type="RefSeq" id="WP_123192158.1">
    <property type="nucleotide sequence ID" value="NZ_QICD01000010.1"/>
</dbReference>
<dbReference type="InterPro" id="IPR006311">
    <property type="entry name" value="TAT_signal"/>
</dbReference>
<dbReference type="SMART" id="SM00926">
    <property type="entry name" value="Molybdop_Fe4S4"/>
    <property type="match status" value="1"/>
</dbReference>
<organism evidence="8 9">
    <name type="scientific">Paraeggerthella hongkongensis</name>
    <dbReference type="NCBI Taxonomy" id="230658"/>
    <lineage>
        <taxon>Bacteria</taxon>
        <taxon>Bacillati</taxon>
        <taxon>Actinomycetota</taxon>
        <taxon>Coriobacteriia</taxon>
        <taxon>Eggerthellales</taxon>
        <taxon>Eggerthellaceae</taxon>
        <taxon>Paraeggerthella</taxon>
    </lineage>
</organism>
<dbReference type="OrthoDB" id="3169339at2"/>
<evidence type="ECO:0000313" key="8">
    <source>
        <dbReference type="EMBL" id="RNL44090.1"/>
    </source>
</evidence>
<keyword evidence="6" id="KW-0411">Iron-sulfur</keyword>
<comment type="similarity">
    <text evidence="1">Belongs to the prokaryotic molybdopterin-containing oxidoreductase family.</text>
</comment>
<dbReference type="InterPro" id="IPR050612">
    <property type="entry name" value="Prok_Mopterin_Oxidored"/>
</dbReference>
<dbReference type="GO" id="GO:0046872">
    <property type="term" value="F:metal ion binding"/>
    <property type="evidence" value="ECO:0007669"/>
    <property type="project" value="UniProtKB-KW"/>
</dbReference>
<evidence type="ECO:0000313" key="9">
    <source>
        <dbReference type="Proteomes" id="UP000278632"/>
    </source>
</evidence>
<dbReference type="PROSITE" id="PS51318">
    <property type="entry name" value="TAT"/>
    <property type="match status" value="1"/>
</dbReference>
<dbReference type="Proteomes" id="UP000278632">
    <property type="component" value="Unassembled WGS sequence"/>
</dbReference>
<dbReference type="SUPFAM" id="SSF53706">
    <property type="entry name" value="Formate dehydrogenase/DMSO reductase, domains 1-3"/>
    <property type="match status" value="1"/>
</dbReference>
<dbReference type="GO" id="GO:0043546">
    <property type="term" value="F:molybdopterin cofactor binding"/>
    <property type="evidence" value="ECO:0007669"/>
    <property type="project" value="InterPro"/>
</dbReference>
<evidence type="ECO:0000256" key="4">
    <source>
        <dbReference type="ARBA" id="ARBA00023002"/>
    </source>
</evidence>
<dbReference type="GO" id="GO:0051536">
    <property type="term" value="F:iron-sulfur cluster binding"/>
    <property type="evidence" value="ECO:0007669"/>
    <property type="project" value="UniProtKB-KW"/>
</dbReference>
<dbReference type="Gene3D" id="2.40.40.20">
    <property type="match status" value="1"/>
</dbReference>
<keyword evidence="4" id="KW-0560">Oxidoreductase</keyword>
<dbReference type="InterPro" id="IPR009010">
    <property type="entry name" value="Asp_de-COase-like_dom_sf"/>
</dbReference>
<keyword evidence="9" id="KW-1185">Reference proteome</keyword>
<gene>
    <name evidence="8" type="ORF">DMP08_06600</name>
</gene>
<reference evidence="9" key="1">
    <citation type="submission" date="2018-05" db="EMBL/GenBank/DDBJ databases">
        <title>Genome Sequencing of selected type strains of the family Eggerthellaceae.</title>
        <authorList>
            <person name="Danylec N."/>
            <person name="Stoll D.A."/>
            <person name="Doetsch A."/>
            <person name="Huch M."/>
        </authorList>
    </citation>
    <scope>NUCLEOTIDE SEQUENCE [LARGE SCALE GENOMIC DNA]</scope>
    <source>
        <strain evidence="9">DSM 16106</strain>
    </source>
</reference>
<evidence type="ECO:0000259" key="7">
    <source>
        <dbReference type="PROSITE" id="PS51669"/>
    </source>
</evidence>
<dbReference type="Gene3D" id="3.40.50.740">
    <property type="match status" value="2"/>
</dbReference>
<dbReference type="NCBIfam" id="TIGR01409">
    <property type="entry name" value="TAT_signal_seq"/>
    <property type="match status" value="1"/>
</dbReference>
<keyword evidence="3" id="KW-0732">Signal</keyword>
<dbReference type="InterPro" id="IPR006656">
    <property type="entry name" value="Mopterin_OxRdtase"/>
</dbReference>
<dbReference type="InterPro" id="IPR006657">
    <property type="entry name" value="MoPterin_dinucl-bd_dom"/>
</dbReference>
<evidence type="ECO:0000256" key="6">
    <source>
        <dbReference type="ARBA" id="ARBA00023014"/>
    </source>
</evidence>
<dbReference type="Gene3D" id="3.40.228.10">
    <property type="entry name" value="Dimethylsulfoxide Reductase, domain 2"/>
    <property type="match status" value="1"/>
</dbReference>
<evidence type="ECO:0000256" key="1">
    <source>
        <dbReference type="ARBA" id="ARBA00010312"/>
    </source>
</evidence>
<keyword evidence="2" id="KW-0479">Metal-binding</keyword>
<proteinExistence type="inferred from homology"/>
<dbReference type="EMBL" id="QICD01000010">
    <property type="protein sequence ID" value="RNL44090.1"/>
    <property type="molecule type" value="Genomic_DNA"/>
</dbReference>
<evidence type="ECO:0000256" key="3">
    <source>
        <dbReference type="ARBA" id="ARBA00022729"/>
    </source>
</evidence>
<sequence length="814" mass="89862">MREDKAPGFNRPFGRRSFLKGSAAVAVAAGSGALVAGCSPSKEQGTDGSGQGSNPIEEVVYPGVCRGGCGAGCQMNVHVRDGKIVKTSRREQSNPDTTRLCNRGLTHVLRVYDENRLKHPMKRVGERGEGKWEQISWDEAITTITDKWKEVAEKHGPGANAFLKGSGNITPDAHNGLLLRSLMGATLLDPAQDRALYVAGPAAAGYSNRFCGSALEDVFNTKNLLIWGYNPTESTSHMTHYILRAQQEHGTKLVVIDTTFNVIASKADLFVPVHPGTDGALAFGMMSVLVNENLVDEAFLASDTVAPLLVKDEDGTYLRLSDLGKAEAGTKEDLFVVAAADGSFGSVAEIAAPLIRGSFDVEGIAVTTSYDLLLGRVAEWTPESASEICDVPVETIRELAHMMVDGPSAVAPGLGLDHYTNGVATYAAIFTMTMMAGQLGKPGTGFKGAFAAESARGWMPYGLTNPPDAPKSNTFYSPALLNCMESGKYGDVDINIKTLYIWNHNLFGTQVGGVKWREFLKDVELLVVADVVMNSTVNYADIVLPACHYFECESASGEATKYVFYNQKAAEPLYESKSDYEIFKMLFEKMGLQDKNYKTLDELYNAVFDNDVARSIDLTWDRVKKEGAVLTWPQENYVYGEDGVWVTPTGRLQFYQESIPLDTDYGQKLDFMKERLPYWEQPIEGWRDNELAKKYPFVFTSERSKFKVHTQYTKIPWFFDFEAEPYVMVNPADCEARGIADGDYIRLFNDRGTCTLRAMFNDGVRPGMIVIDHGWDQDQFVDGFYCDLIGYNVTPVVANSYYFDALIDMEKANV</sequence>
<accession>A0A3N0B9R8</accession>
<dbReference type="Gene3D" id="2.20.25.90">
    <property type="entry name" value="ADC-like domains"/>
    <property type="match status" value="1"/>
</dbReference>
<dbReference type="InterPro" id="IPR006963">
    <property type="entry name" value="Mopterin_OxRdtase_4Fe-4S_dom"/>
</dbReference>
<dbReference type="AlphaFoldDB" id="A0A3N0B9R8"/>
<dbReference type="PANTHER" id="PTHR43742">
    <property type="entry name" value="TRIMETHYLAMINE-N-OXIDE REDUCTASE"/>
    <property type="match status" value="1"/>
</dbReference>